<sequence length="107" mass="12044">MKQLSFCYFLNRNKVASPVKGKPLKHIPRCIFPMDASFFTGREKSIGRCHQISRSSDSTSFLASSLSELIKLKAMTSPRCWTSMLSCKQSLCKISSHWVVCKGKGDH</sequence>
<reference evidence="1" key="1">
    <citation type="submission" date="2025-08" db="UniProtKB">
        <authorList>
            <consortium name="Ensembl"/>
        </authorList>
    </citation>
    <scope>IDENTIFICATION</scope>
</reference>
<reference evidence="1" key="2">
    <citation type="submission" date="2025-09" db="UniProtKB">
        <authorList>
            <consortium name="Ensembl"/>
        </authorList>
    </citation>
    <scope>IDENTIFICATION</scope>
</reference>
<organism evidence="1 2">
    <name type="scientific">Zonotrichia albicollis</name>
    <name type="common">White-throated sparrow</name>
    <name type="synonym">Fringilla albicollis</name>
    <dbReference type="NCBI Taxonomy" id="44394"/>
    <lineage>
        <taxon>Eukaryota</taxon>
        <taxon>Metazoa</taxon>
        <taxon>Chordata</taxon>
        <taxon>Craniata</taxon>
        <taxon>Vertebrata</taxon>
        <taxon>Euteleostomi</taxon>
        <taxon>Archelosauria</taxon>
        <taxon>Archosauria</taxon>
        <taxon>Dinosauria</taxon>
        <taxon>Saurischia</taxon>
        <taxon>Theropoda</taxon>
        <taxon>Coelurosauria</taxon>
        <taxon>Aves</taxon>
        <taxon>Neognathae</taxon>
        <taxon>Neoaves</taxon>
        <taxon>Telluraves</taxon>
        <taxon>Australaves</taxon>
        <taxon>Passeriformes</taxon>
        <taxon>Passerellidae</taxon>
        <taxon>Zonotrichia</taxon>
    </lineage>
</organism>
<protein>
    <submittedName>
        <fullName evidence="1">Uncharacterized protein</fullName>
    </submittedName>
</protein>
<dbReference type="AlphaFoldDB" id="A0A8D2MPB8"/>
<dbReference type="Ensembl" id="ENSZALT00000015919.1">
    <property type="protein sequence ID" value="ENSZALP00000011521.1"/>
    <property type="gene ID" value="ENSZALG00000009716.1"/>
</dbReference>
<accession>A0A8D2MPB8</accession>
<keyword evidence="2" id="KW-1185">Reference proteome</keyword>
<name>A0A8D2MPB8_ZONAL</name>
<evidence type="ECO:0000313" key="2">
    <source>
        <dbReference type="Proteomes" id="UP000694413"/>
    </source>
</evidence>
<dbReference type="Proteomes" id="UP000694413">
    <property type="component" value="Unassembled WGS sequence"/>
</dbReference>
<evidence type="ECO:0000313" key="1">
    <source>
        <dbReference type="Ensembl" id="ENSZALP00000011521.1"/>
    </source>
</evidence>
<proteinExistence type="predicted"/>